<name>A0A8S9NEB4_BRACR</name>
<comment type="caution">
    <text evidence="3">The sequence shown here is derived from an EMBL/GenBank/DDBJ whole genome shotgun (WGS) entry which is preliminary data.</text>
</comment>
<dbReference type="AlphaFoldDB" id="A0A8S9NEB4"/>
<sequence>MDKHIEMSYCGFEAFKVLAKNYLDVVESELFDEIKRLLEVEEIKMTPADVGENLLPKSEGEEGETCLRRLIEALKEEKEEAKRRVEEEAKQKKEEEEEKKRRKEKKAEKEAKEEEEKKKKKKIEENGDAEH</sequence>
<feature type="compositionally biased region" description="Basic and acidic residues" evidence="1">
    <location>
        <begin position="77"/>
        <end position="94"/>
    </location>
</feature>
<evidence type="ECO:0000256" key="1">
    <source>
        <dbReference type="SAM" id="MobiDB-lite"/>
    </source>
</evidence>
<evidence type="ECO:0000259" key="2">
    <source>
        <dbReference type="Pfam" id="PF25568"/>
    </source>
</evidence>
<dbReference type="InterPro" id="IPR058017">
    <property type="entry name" value="At3g28540-like_C"/>
</dbReference>
<feature type="compositionally biased region" description="Basic and acidic residues" evidence="1">
    <location>
        <begin position="105"/>
        <end position="131"/>
    </location>
</feature>
<feature type="region of interest" description="Disordered" evidence="1">
    <location>
        <begin position="77"/>
        <end position="131"/>
    </location>
</feature>
<accession>A0A8S9NEB4</accession>
<gene>
    <name evidence="3" type="ORF">F2Q69_00039621</name>
</gene>
<evidence type="ECO:0000313" key="3">
    <source>
        <dbReference type="EMBL" id="KAF3502045.1"/>
    </source>
</evidence>
<organism evidence="3 4">
    <name type="scientific">Brassica cretica</name>
    <name type="common">Mustard</name>
    <dbReference type="NCBI Taxonomy" id="69181"/>
    <lineage>
        <taxon>Eukaryota</taxon>
        <taxon>Viridiplantae</taxon>
        <taxon>Streptophyta</taxon>
        <taxon>Embryophyta</taxon>
        <taxon>Tracheophyta</taxon>
        <taxon>Spermatophyta</taxon>
        <taxon>Magnoliopsida</taxon>
        <taxon>eudicotyledons</taxon>
        <taxon>Gunneridae</taxon>
        <taxon>Pentapetalae</taxon>
        <taxon>rosids</taxon>
        <taxon>malvids</taxon>
        <taxon>Brassicales</taxon>
        <taxon>Brassicaceae</taxon>
        <taxon>Brassiceae</taxon>
        <taxon>Brassica</taxon>
    </lineage>
</organism>
<dbReference type="Pfam" id="PF25568">
    <property type="entry name" value="AAA_lid_At3g28540"/>
    <property type="match status" value="1"/>
</dbReference>
<feature type="domain" description="AAA+ ATPase At3g28540-like C-terminal" evidence="2">
    <location>
        <begin position="10"/>
        <end position="83"/>
    </location>
</feature>
<evidence type="ECO:0000313" key="4">
    <source>
        <dbReference type="Proteomes" id="UP000712600"/>
    </source>
</evidence>
<reference evidence="3" key="1">
    <citation type="submission" date="2019-12" db="EMBL/GenBank/DDBJ databases">
        <title>Genome sequencing and annotation of Brassica cretica.</title>
        <authorList>
            <person name="Studholme D.J."/>
            <person name="Sarris P."/>
        </authorList>
    </citation>
    <scope>NUCLEOTIDE SEQUENCE</scope>
    <source>
        <strain evidence="3">PFS-109/04</strain>
        <tissue evidence="3">Leaf</tissue>
    </source>
</reference>
<dbReference type="InterPro" id="IPR050747">
    <property type="entry name" value="Mitochondrial_chaperone_BCS1"/>
</dbReference>
<dbReference type="Proteomes" id="UP000712600">
    <property type="component" value="Unassembled WGS sequence"/>
</dbReference>
<protein>
    <recommendedName>
        <fullName evidence="2">AAA+ ATPase At3g28540-like C-terminal domain-containing protein</fullName>
    </recommendedName>
</protein>
<dbReference type="Gene3D" id="6.10.280.40">
    <property type="match status" value="1"/>
</dbReference>
<dbReference type="EMBL" id="QGKX02001621">
    <property type="protein sequence ID" value="KAF3502045.1"/>
    <property type="molecule type" value="Genomic_DNA"/>
</dbReference>
<proteinExistence type="predicted"/>
<dbReference type="PANTHER" id="PTHR23070">
    <property type="entry name" value="BCS1 AAA-TYPE ATPASE"/>
    <property type="match status" value="1"/>
</dbReference>